<comment type="caution">
    <text evidence="6">The sequence shown here is derived from an EMBL/GenBank/DDBJ whole genome shotgun (WGS) entry which is preliminary data.</text>
</comment>
<dbReference type="EMBL" id="JAEVFJ010000026">
    <property type="protein sequence ID" value="KAH8094493.1"/>
    <property type="molecule type" value="Genomic_DNA"/>
</dbReference>
<dbReference type="GO" id="GO:0008270">
    <property type="term" value="F:zinc ion binding"/>
    <property type="evidence" value="ECO:0007669"/>
    <property type="project" value="UniProtKB-KW"/>
</dbReference>
<proteinExistence type="predicted"/>
<feature type="domain" description="MYND-type" evidence="5">
    <location>
        <begin position="13"/>
        <end position="53"/>
    </location>
</feature>
<dbReference type="SUPFAM" id="SSF144232">
    <property type="entry name" value="HIT/MYND zinc finger-like"/>
    <property type="match status" value="1"/>
</dbReference>
<evidence type="ECO:0000259" key="5">
    <source>
        <dbReference type="PROSITE" id="PS50865"/>
    </source>
</evidence>
<gene>
    <name evidence="6" type="ORF">BXZ70DRAFT_947711</name>
</gene>
<keyword evidence="1" id="KW-0479">Metal-binding</keyword>
<accession>A0A8K0UJW1</accession>
<evidence type="ECO:0000313" key="7">
    <source>
        <dbReference type="Proteomes" id="UP000813824"/>
    </source>
</evidence>
<dbReference type="OrthoDB" id="432970at2759"/>
<evidence type="ECO:0000256" key="2">
    <source>
        <dbReference type="ARBA" id="ARBA00022771"/>
    </source>
</evidence>
<sequence>MPKLSPRNEARQCNSCSCSAIEKNLARCAGCGAAFYCSKECQKQDWPEHKSLCKGNQDFHQQLTPSEETSDTAILSDGINMVQLDQRLAGWIRFHIHTLLCAAEQCLNPAANINNVQTKVMLVKLKPRTRDVHQDKPKMYFEFVDAYSVDIEETMGFATPWPYLMTGLRKMQAESEKKGKRGPTAAIVEAWPLEAQAVPLYLGTANSRYDYIPAWKELFKHYVNAGRKPISKRQR</sequence>
<evidence type="ECO:0000256" key="3">
    <source>
        <dbReference type="ARBA" id="ARBA00022833"/>
    </source>
</evidence>
<keyword evidence="2 4" id="KW-0863">Zinc-finger</keyword>
<dbReference type="InterPro" id="IPR002893">
    <property type="entry name" value="Znf_MYND"/>
</dbReference>
<dbReference type="Proteomes" id="UP000813824">
    <property type="component" value="Unassembled WGS sequence"/>
</dbReference>
<name>A0A8K0UJW1_9AGAR</name>
<dbReference type="Gene3D" id="6.10.140.2220">
    <property type="match status" value="1"/>
</dbReference>
<dbReference type="PROSITE" id="PS01360">
    <property type="entry name" value="ZF_MYND_1"/>
    <property type="match status" value="1"/>
</dbReference>
<dbReference type="Pfam" id="PF01753">
    <property type="entry name" value="zf-MYND"/>
    <property type="match status" value="1"/>
</dbReference>
<dbReference type="PROSITE" id="PS50865">
    <property type="entry name" value="ZF_MYND_2"/>
    <property type="match status" value="1"/>
</dbReference>
<organism evidence="6 7">
    <name type="scientific">Cristinia sonorae</name>
    <dbReference type="NCBI Taxonomy" id="1940300"/>
    <lineage>
        <taxon>Eukaryota</taxon>
        <taxon>Fungi</taxon>
        <taxon>Dikarya</taxon>
        <taxon>Basidiomycota</taxon>
        <taxon>Agaricomycotina</taxon>
        <taxon>Agaricomycetes</taxon>
        <taxon>Agaricomycetidae</taxon>
        <taxon>Agaricales</taxon>
        <taxon>Pleurotineae</taxon>
        <taxon>Stephanosporaceae</taxon>
        <taxon>Cristinia</taxon>
    </lineage>
</organism>
<evidence type="ECO:0000313" key="6">
    <source>
        <dbReference type="EMBL" id="KAH8094493.1"/>
    </source>
</evidence>
<keyword evidence="7" id="KW-1185">Reference proteome</keyword>
<dbReference type="AlphaFoldDB" id="A0A8K0UJW1"/>
<keyword evidence="3" id="KW-0862">Zinc</keyword>
<protein>
    <recommendedName>
        <fullName evidence="5">MYND-type domain-containing protein</fullName>
    </recommendedName>
</protein>
<evidence type="ECO:0000256" key="1">
    <source>
        <dbReference type="ARBA" id="ARBA00022723"/>
    </source>
</evidence>
<reference evidence="6" key="1">
    <citation type="journal article" date="2021" name="New Phytol.">
        <title>Evolutionary innovations through gain and loss of genes in the ectomycorrhizal Boletales.</title>
        <authorList>
            <person name="Wu G."/>
            <person name="Miyauchi S."/>
            <person name="Morin E."/>
            <person name="Kuo A."/>
            <person name="Drula E."/>
            <person name="Varga T."/>
            <person name="Kohler A."/>
            <person name="Feng B."/>
            <person name="Cao Y."/>
            <person name="Lipzen A."/>
            <person name="Daum C."/>
            <person name="Hundley H."/>
            <person name="Pangilinan J."/>
            <person name="Johnson J."/>
            <person name="Barry K."/>
            <person name="LaButti K."/>
            <person name="Ng V."/>
            <person name="Ahrendt S."/>
            <person name="Min B."/>
            <person name="Choi I.G."/>
            <person name="Park H."/>
            <person name="Plett J.M."/>
            <person name="Magnuson J."/>
            <person name="Spatafora J.W."/>
            <person name="Nagy L.G."/>
            <person name="Henrissat B."/>
            <person name="Grigoriev I.V."/>
            <person name="Yang Z.L."/>
            <person name="Xu J."/>
            <person name="Martin F.M."/>
        </authorList>
    </citation>
    <scope>NUCLEOTIDE SEQUENCE</scope>
    <source>
        <strain evidence="6">KKN 215</strain>
    </source>
</reference>
<evidence type="ECO:0000256" key="4">
    <source>
        <dbReference type="PROSITE-ProRule" id="PRU00134"/>
    </source>
</evidence>